<dbReference type="RefSeq" id="XP_002786625.1">
    <property type="nucleotide sequence ID" value="XM_002786579.1"/>
</dbReference>
<gene>
    <name evidence="2" type="ORF">Pmar_PMAR005332</name>
</gene>
<dbReference type="InParanoid" id="C5KB95"/>
<evidence type="ECO:0000313" key="3">
    <source>
        <dbReference type="Proteomes" id="UP000007800"/>
    </source>
</evidence>
<sequence>MRKPDRIPTRDPLFQRGKSVTENLTLSLNLNLRAPNHTVRSRAAEQVHSRARQVVYDVTTKGARLNENKKAVFDIDIDHLRSLARLRRGAAQSHVDRCREGRRAIEDSSLRFRQEVLKEQQHLYRIDKHYGSTEEERFQLKVRHGPLARSVSQKLLRQERDEVGYQRPAKKRGQRGGKSAGSKKTYLPSCSRYSYHRVVGMLYQDVGIRTGAGSSPCPCP</sequence>
<dbReference type="OMA" id="RIVHAQS"/>
<dbReference type="GeneID" id="9049227"/>
<organism evidence="3">
    <name type="scientific">Perkinsus marinus (strain ATCC 50983 / TXsc)</name>
    <dbReference type="NCBI Taxonomy" id="423536"/>
    <lineage>
        <taxon>Eukaryota</taxon>
        <taxon>Sar</taxon>
        <taxon>Alveolata</taxon>
        <taxon>Perkinsozoa</taxon>
        <taxon>Perkinsea</taxon>
        <taxon>Perkinsida</taxon>
        <taxon>Perkinsidae</taxon>
        <taxon>Perkinsus</taxon>
    </lineage>
</organism>
<proteinExistence type="predicted"/>
<feature type="region of interest" description="Disordered" evidence="1">
    <location>
        <begin position="160"/>
        <end position="184"/>
    </location>
</feature>
<protein>
    <submittedName>
        <fullName evidence="2">Uncharacterized protein</fullName>
    </submittedName>
</protein>
<name>C5KB95_PERM5</name>
<accession>C5KB95</accession>
<evidence type="ECO:0000313" key="2">
    <source>
        <dbReference type="EMBL" id="EER18421.1"/>
    </source>
</evidence>
<reference evidence="2 3" key="1">
    <citation type="submission" date="2008-07" db="EMBL/GenBank/DDBJ databases">
        <authorList>
            <person name="El-Sayed N."/>
            <person name="Caler E."/>
            <person name="Inman J."/>
            <person name="Amedeo P."/>
            <person name="Hass B."/>
            <person name="Wortman J."/>
        </authorList>
    </citation>
    <scope>NUCLEOTIDE SEQUENCE [LARGE SCALE GENOMIC DNA]</scope>
    <source>
        <strain evidence="3">ATCC 50983 / TXsc</strain>
    </source>
</reference>
<dbReference type="AlphaFoldDB" id="C5KB95"/>
<dbReference type="EMBL" id="GG671811">
    <property type="protein sequence ID" value="EER18421.1"/>
    <property type="molecule type" value="Genomic_DNA"/>
</dbReference>
<evidence type="ECO:0000256" key="1">
    <source>
        <dbReference type="SAM" id="MobiDB-lite"/>
    </source>
</evidence>
<keyword evidence="3" id="KW-1185">Reference proteome</keyword>
<dbReference type="Proteomes" id="UP000007800">
    <property type="component" value="Unassembled WGS sequence"/>
</dbReference>